<evidence type="ECO:0008006" key="3">
    <source>
        <dbReference type="Google" id="ProtNLM"/>
    </source>
</evidence>
<reference evidence="1 2" key="1">
    <citation type="journal article" date="2019" name="Int. J. Syst. Evol. Microbiol.">
        <title>The Global Catalogue of Microorganisms (GCM) 10K type strain sequencing project: providing services to taxonomists for standard genome sequencing and annotation.</title>
        <authorList>
            <consortium name="The Broad Institute Genomics Platform"/>
            <consortium name="The Broad Institute Genome Sequencing Center for Infectious Disease"/>
            <person name="Wu L."/>
            <person name="Ma J."/>
        </authorList>
    </citation>
    <scope>NUCLEOTIDE SEQUENCE [LARGE SCALE GENOMIC DNA]</scope>
    <source>
        <strain evidence="1 2">IBRC-M 10256</strain>
    </source>
</reference>
<gene>
    <name evidence="1" type="ORF">ACFOUR_01785</name>
</gene>
<organism evidence="1 2">
    <name type="scientific">Halovivax cerinus</name>
    <dbReference type="NCBI Taxonomy" id="1487865"/>
    <lineage>
        <taxon>Archaea</taxon>
        <taxon>Methanobacteriati</taxon>
        <taxon>Methanobacteriota</taxon>
        <taxon>Stenosarchaea group</taxon>
        <taxon>Halobacteria</taxon>
        <taxon>Halobacteriales</taxon>
        <taxon>Natrialbaceae</taxon>
        <taxon>Halovivax</taxon>
    </lineage>
</organism>
<dbReference type="RefSeq" id="WP_256531965.1">
    <property type="nucleotide sequence ID" value="NZ_CP101824.1"/>
</dbReference>
<comment type="caution">
    <text evidence="1">The sequence shown here is derived from an EMBL/GenBank/DDBJ whole genome shotgun (WGS) entry which is preliminary data.</text>
</comment>
<dbReference type="GeneID" id="73904731"/>
<dbReference type="AlphaFoldDB" id="A0ABD5NKI2"/>
<evidence type="ECO:0000313" key="2">
    <source>
        <dbReference type="Proteomes" id="UP001595846"/>
    </source>
</evidence>
<evidence type="ECO:0000313" key="1">
    <source>
        <dbReference type="EMBL" id="MFC3957104.1"/>
    </source>
</evidence>
<protein>
    <recommendedName>
        <fullName evidence="3">Transposase zinc-ribbon domain-containing protein</fullName>
    </recommendedName>
</protein>
<dbReference type="EMBL" id="JBHSAQ010000001">
    <property type="protein sequence ID" value="MFC3957104.1"/>
    <property type="molecule type" value="Genomic_DNA"/>
</dbReference>
<proteinExistence type="predicted"/>
<sequence length="66" mass="7398">MANGMTVTDVLERVRERRRSKQCAECEGVVAIQGIRGEYRWTCLECEAVGFGYRSRTAARAAVRSS</sequence>
<accession>A0ABD5NKI2</accession>
<dbReference type="Proteomes" id="UP001595846">
    <property type="component" value="Unassembled WGS sequence"/>
</dbReference>
<name>A0ABD5NKI2_9EURY</name>
<keyword evidence="2" id="KW-1185">Reference proteome</keyword>